<organism evidence="11 12">
    <name type="scientific">Candidatus Dojkabacteria bacterium</name>
    <dbReference type="NCBI Taxonomy" id="2099670"/>
    <lineage>
        <taxon>Bacteria</taxon>
        <taxon>Candidatus Dojkabacteria</taxon>
    </lineage>
</organism>
<evidence type="ECO:0000313" key="11">
    <source>
        <dbReference type="EMBL" id="MCA9385047.1"/>
    </source>
</evidence>
<evidence type="ECO:0000256" key="3">
    <source>
        <dbReference type="ARBA" id="ARBA00022598"/>
    </source>
</evidence>
<dbReference type="InterPro" id="IPR032387">
    <property type="entry name" value="ACAS_N"/>
</dbReference>
<proteinExistence type="inferred from homology"/>
<dbReference type="Gene3D" id="3.40.50.12780">
    <property type="entry name" value="N-terminal domain of ligase-like"/>
    <property type="match status" value="1"/>
</dbReference>
<keyword evidence="6" id="KW-0007">Acetylation</keyword>
<feature type="domain" description="AMP-dependent synthetase/ligase" evidence="8">
    <location>
        <begin position="68"/>
        <end position="456"/>
    </location>
</feature>
<dbReference type="SUPFAM" id="SSF56801">
    <property type="entry name" value="Acetyl-CoA synthetase-like"/>
    <property type="match status" value="1"/>
</dbReference>
<dbReference type="Pfam" id="PF16177">
    <property type="entry name" value="ACAS_N"/>
    <property type="match status" value="1"/>
</dbReference>
<dbReference type="GO" id="GO:0019427">
    <property type="term" value="P:acetyl-CoA biosynthetic process from acetate"/>
    <property type="evidence" value="ECO:0007669"/>
    <property type="project" value="UniProtKB-UniRule"/>
</dbReference>
<keyword evidence="3 11" id="KW-0436">Ligase</keyword>
<dbReference type="InterPro" id="IPR011904">
    <property type="entry name" value="Ac_CoA_lig"/>
</dbReference>
<dbReference type="CDD" id="cd05966">
    <property type="entry name" value="ACS"/>
    <property type="match status" value="1"/>
</dbReference>
<evidence type="ECO:0000313" key="12">
    <source>
        <dbReference type="Proteomes" id="UP000754563"/>
    </source>
</evidence>
<dbReference type="PANTHER" id="PTHR24095:SF14">
    <property type="entry name" value="ACETYL-COENZYME A SYNTHETASE 1"/>
    <property type="match status" value="1"/>
</dbReference>
<dbReference type="FunFam" id="3.40.50.12780:FF:000001">
    <property type="entry name" value="Acetyl-coenzyme A synthetase"/>
    <property type="match status" value="1"/>
</dbReference>
<comment type="caution">
    <text evidence="11">The sequence shown here is derived from an EMBL/GenBank/DDBJ whole genome shotgun (WGS) entry which is preliminary data.</text>
</comment>
<evidence type="ECO:0000256" key="4">
    <source>
        <dbReference type="ARBA" id="ARBA00022741"/>
    </source>
</evidence>
<evidence type="ECO:0000256" key="7">
    <source>
        <dbReference type="NCBIfam" id="TIGR02188"/>
    </source>
</evidence>
<dbReference type="EMBL" id="JAGQLH010000002">
    <property type="protein sequence ID" value="MCA9385047.1"/>
    <property type="molecule type" value="Genomic_DNA"/>
</dbReference>
<evidence type="ECO:0000259" key="9">
    <source>
        <dbReference type="Pfam" id="PF13193"/>
    </source>
</evidence>
<name>A0A955RK40_9BACT</name>
<dbReference type="PANTHER" id="PTHR24095">
    <property type="entry name" value="ACETYL-COENZYME A SYNTHETASE"/>
    <property type="match status" value="1"/>
</dbReference>
<keyword evidence="4" id="KW-0547">Nucleotide-binding</keyword>
<dbReference type="PROSITE" id="PS00455">
    <property type="entry name" value="AMP_BINDING"/>
    <property type="match status" value="1"/>
</dbReference>
<gene>
    <name evidence="11" type="primary">acs</name>
    <name evidence="11" type="ORF">KC717_00200</name>
</gene>
<comment type="similarity">
    <text evidence="1">Belongs to the ATP-dependent AMP-binding enzyme family.</text>
</comment>
<dbReference type="NCBIfam" id="TIGR02188">
    <property type="entry name" value="Ac_CoA_lig_AcsA"/>
    <property type="match status" value="1"/>
</dbReference>
<dbReference type="InterPro" id="IPR025110">
    <property type="entry name" value="AMP-bd_C"/>
</dbReference>
<feature type="domain" description="Acetyl-coenzyme A synthetase N-terminal" evidence="10">
    <location>
        <begin position="11"/>
        <end position="66"/>
    </location>
</feature>
<reference evidence="11" key="1">
    <citation type="submission" date="2020-04" db="EMBL/GenBank/DDBJ databases">
        <authorList>
            <person name="Zhang T."/>
        </authorList>
    </citation>
    <scope>NUCLEOTIDE SEQUENCE</scope>
    <source>
        <strain evidence="11">HKST-UBA11</strain>
    </source>
</reference>
<dbReference type="GO" id="GO:0016208">
    <property type="term" value="F:AMP binding"/>
    <property type="evidence" value="ECO:0007669"/>
    <property type="project" value="InterPro"/>
</dbReference>
<protein>
    <recommendedName>
        <fullName evidence="2 7">Acetate--CoA ligase</fullName>
        <ecNumber evidence="2 7">6.2.1.1</ecNumber>
    </recommendedName>
</protein>
<evidence type="ECO:0000256" key="2">
    <source>
        <dbReference type="ARBA" id="ARBA00013275"/>
    </source>
</evidence>
<dbReference type="Proteomes" id="UP000754563">
    <property type="component" value="Unassembled WGS sequence"/>
</dbReference>
<evidence type="ECO:0000256" key="5">
    <source>
        <dbReference type="ARBA" id="ARBA00022840"/>
    </source>
</evidence>
<feature type="domain" description="AMP-binding enzyme C-terminal" evidence="9">
    <location>
        <begin position="517"/>
        <end position="595"/>
    </location>
</feature>
<keyword evidence="5" id="KW-0067">ATP-binding</keyword>
<dbReference type="NCBIfam" id="NF001208">
    <property type="entry name" value="PRK00174.1"/>
    <property type="match status" value="1"/>
</dbReference>
<dbReference type="EC" id="6.2.1.1" evidence="2 7"/>
<evidence type="ECO:0000259" key="8">
    <source>
        <dbReference type="Pfam" id="PF00501"/>
    </source>
</evidence>
<dbReference type="AlphaFoldDB" id="A0A955RK40"/>
<accession>A0A955RK40</accession>
<dbReference type="InterPro" id="IPR042099">
    <property type="entry name" value="ANL_N_sf"/>
</dbReference>
<dbReference type="Gene3D" id="3.30.300.30">
    <property type="match status" value="1"/>
</dbReference>
<reference evidence="11" key="2">
    <citation type="journal article" date="2021" name="Microbiome">
        <title>Successional dynamics and alternative stable states in a saline activated sludge microbial community over 9 years.</title>
        <authorList>
            <person name="Wang Y."/>
            <person name="Ye J."/>
            <person name="Ju F."/>
            <person name="Liu L."/>
            <person name="Boyd J.A."/>
            <person name="Deng Y."/>
            <person name="Parks D.H."/>
            <person name="Jiang X."/>
            <person name="Yin X."/>
            <person name="Woodcroft B.J."/>
            <person name="Tyson G.W."/>
            <person name="Hugenholtz P."/>
            <person name="Polz M.F."/>
            <person name="Zhang T."/>
        </authorList>
    </citation>
    <scope>NUCLEOTIDE SEQUENCE</scope>
    <source>
        <strain evidence="11">HKST-UBA11</strain>
    </source>
</reference>
<dbReference type="Pfam" id="PF00501">
    <property type="entry name" value="AMP-binding"/>
    <property type="match status" value="1"/>
</dbReference>
<evidence type="ECO:0000256" key="6">
    <source>
        <dbReference type="ARBA" id="ARBA00022990"/>
    </source>
</evidence>
<dbReference type="GO" id="GO:0005524">
    <property type="term" value="F:ATP binding"/>
    <property type="evidence" value="ECO:0007669"/>
    <property type="project" value="UniProtKB-KW"/>
</dbReference>
<sequence>MTTQITSFTDYKNIFDQSIQSPEKFWAKEAQTFEWHSIWDTVLDYDFDTPSISWFVNGKLNITVNCLDRHLPEHSNRVAYTWIPNNPDEISRSYTYQELYDLVCKCANALKSYNITKGDRVCIYMPMIPEAVIAMLACARIGAVHTVVFAGFSSEALVNRIIDAEAKLVITTDGAFRGPGEIPLKEMVDTALSSKTTTVEHVIVYKRTNSEVTMTPKRDIFWDSFMDNQPAECPPEIMDSEDPLFILYTSGSTGKPKGIVHTCGGYMVYTEYSFRNVFHYEPHDTYWCTADIGWITGHSYIVYGPLLAGAQSILFEGVPTYPDPGRFWNICQDYKVTQFYTSPTAIRKLESFGDEYVKSYDLTSLKTLGSVGEPINKDAWEWYFTIVGGGNCQIVDTWWQTETGGILISSLSQVTPSKAGYAAYPLPGIMPIILDENGAEITTPNTEGFLCIAHPWPSMLRTIHNDHQRFQRTYFSRFKGTYFTGDSAKLSPDGLLKIIGRVDDVINVSGHRLGTAEIEEALNSHPDISESAVIGYPHSIKGEGIYAFVKCIEDTHSEENLISELTNHIALVIGKIARPDKIQIVPDLPKTRSGKIMRRILRKLAMGEKDSLGDTSTLVNPEIIESLSRGIIPA</sequence>
<dbReference type="InterPro" id="IPR045851">
    <property type="entry name" value="AMP-bd_C_sf"/>
</dbReference>
<dbReference type="Pfam" id="PF13193">
    <property type="entry name" value="AMP-binding_C"/>
    <property type="match status" value="1"/>
</dbReference>
<evidence type="ECO:0000256" key="1">
    <source>
        <dbReference type="ARBA" id="ARBA00006432"/>
    </source>
</evidence>
<dbReference type="InterPro" id="IPR020845">
    <property type="entry name" value="AMP-binding_CS"/>
</dbReference>
<dbReference type="InterPro" id="IPR000873">
    <property type="entry name" value="AMP-dep_synth/lig_dom"/>
</dbReference>
<dbReference type="GO" id="GO:0003987">
    <property type="term" value="F:acetate-CoA ligase activity"/>
    <property type="evidence" value="ECO:0007669"/>
    <property type="project" value="UniProtKB-UniRule"/>
</dbReference>
<evidence type="ECO:0000259" key="10">
    <source>
        <dbReference type="Pfam" id="PF16177"/>
    </source>
</evidence>